<evidence type="ECO:0000256" key="2">
    <source>
        <dbReference type="ARBA" id="ARBA00023306"/>
    </source>
</evidence>
<comment type="subcellular location">
    <subcellularLocation>
        <location evidence="1">Nucleus</location>
        <location evidence="1">Nucleoplasm</location>
    </subcellularLocation>
</comment>
<dbReference type="EMBL" id="CM031826">
    <property type="protein sequence ID" value="KAG6726128.1"/>
    <property type="molecule type" value="Genomic_DNA"/>
</dbReference>
<name>A0A8T1RDC8_CARIL</name>
<feature type="compositionally biased region" description="Polar residues" evidence="3">
    <location>
        <begin position="196"/>
        <end position="218"/>
    </location>
</feature>
<comment type="caution">
    <text evidence="5">The sequence shown here is derived from an EMBL/GenBank/DDBJ whole genome shotgun (WGS) entry which is preliminary data.</text>
</comment>
<sequence>MGKYIRKAKTTGEVAVMEMSQSSLGVRTRARTLALQESPATPSPTTDTGSVSYLQLRSRRLQKPPIVLSGHGSVPKRHKQGPNNIESCAQQQKQIPDMDNPKSNPRTGSKLRVGSASDWPVSHGPLEEEEVKKVVGGSKEEGLQEKKKKNSKNNNGDLGLEEASFGENVLEFEGRERSTRESTPCSLIRDPDTIRTPCSTTRPSGPTETNGRTQNTTVRHIPTTQEMDDFFAASVEEQQRQFIEKYNFDPVNEKPLPGRYEWVKLDL</sequence>
<dbReference type="GO" id="GO:0051726">
    <property type="term" value="P:regulation of cell cycle"/>
    <property type="evidence" value="ECO:0007669"/>
    <property type="project" value="InterPro"/>
</dbReference>
<accession>A0A8T1RDC8</accession>
<proteinExistence type="predicted"/>
<dbReference type="EMBL" id="CM031810">
    <property type="protein sequence ID" value="KAG6664072.1"/>
    <property type="molecule type" value="Genomic_DNA"/>
</dbReference>
<evidence type="ECO:0000256" key="3">
    <source>
        <dbReference type="SAM" id="MobiDB-lite"/>
    </source>
</evidence>
<protein>
    <recommendedName>
        <fullName evidence="4">Cyclin-dependent kinase inhibitor domain-containing protein</fullName>
    </recommendedName>
</protein>
<reference evidence="5" key="1">
    <citation type="submission" date="2020-12" db="EMBL/GenBank/DDBJ databases">
        <title>WGS assembly of Carya illinoinensis cv. Pawnee.</title>
        <authorList>
            <person name="Platts A."/>
            <person name="Shu S."/>
            <person name="Wright S."/>
            <person name="Barry K."/>
            <person name="Edger P."/>
            <person name="Pires J.C."/>
            <person name="Schmutz J."/>
        </authorList>
    </citation>
    <scope>NUCLEOTIDE SEQUENCE</scope>
    <source>
        <tissue evidence="5">Leaf</tissue>
    </source>
</reference>
<keyword evidence="2" id="KW-0131">Cell cycle</keyword>
<dbReference type="GO" id="GO:0004861">
    <property type="term" value="F:cyclin-dependent protein serine/threonine kinase inhibitor activity"/>
    <property type="evidence" value="ECO:0007669"/>
    <property type="project" value="InterPro"/>
</dbReference>
<dbReference type="Pfam" id="PF02234">
    <property type="entry name" value="CDI"/>
    <property type="match status" value="1"/>
</dbReference>
<evidence type="ECO:0000313" key="5">
    <source>
        <dbReference type="EMBL" id="KAG6664072.1"/>
    </source>
</evidence>
<dbReference type="PANTHER" id="PTHR46776">
    <property type="entry name" value="CYCLIN-DEPENDENT KINASE INHIBITOR 4-RELATED"/>
    <property type="match status" value="1"/>
</dbReference>
<feature type="domain" description="Cyclin-dependent kinase inhibitor" evidence="4">
    <location>
        <begin position="220"/>
        <end position="265"/>
    </location>
</feature>
<organism evidence="5 7">
    <name type="scientific">Carya illinoinensis</name>
    <name type="common">Pecan</name>
    <dbReference type="NCBI Taxonomy" id="32201"/>
    <lineage>
        <taxon>Eukaryota</taxon>
        <taxon>Viridiplantae</taxon>
        <taxon>Streptophyta</taxon>
        <taxon>Embryophyta</taxon>
        <taxon>Tracheophyta</taxon>
        <taxon>Spermatophyta</taxon>
        <taxon>Magnoliopsida</taxon>
        <taxon>eudicotyledons</taxon>
        <taxon>Gunneridae</taxon>
        <taxon>Pentapetalae</taxon>
        <taxon>rosids</taxon>
        <taxon>fabids</taxon>
        <taxon>Fagales</taxon>
        <taxon>Juglandaceae</taxon>
        <taxon>Carya</taxon>
    </lineage>
</organism>
<evidence type="ECO:0000313" key="7">
    <source>
        <dbReference type="Proteomes" id="UP000811609"/>
    </source>
</evidence>
<dbReference type="InterPro" id="IPR003175">
    <property type="entry name" value="CDI_dom"/>
</dbReference>
<evidence type="ECO:0000313" key="6">
    <source>
        <dbReference type="EMBL" id="KAG6726128.1"/>
    </source>
</evidence>
<evidence type="ECO:0000259" key="4">
    <source>
        <dbReference type="Pfam" id="PF02234"/>
    </source>
</evidence>
<dbReference type="InterPro" id="IPR044275">
    <property type="entry name" value="KRP"/>
</dbReference>
<feature type="region of interest" description="Disordered" evidence="3">
    <location>
        <begin position="31"/>
        <end position="218"/>
    </location>
</feature>
<dbReference type="Proteomes" id="UP000811609">
    <property type="component" value="Chromosome 2"/>
</dbReference>
<feature type="compositionally biased region" description="Basic and acidic residues" evidence="3">
    <location>
        <begin position="130"/>
        <end position="145"/>
    </location>
</feature>
<feature type="compositionally biased region" description="Polar residues" evidence="3">
    <location>
        <begin position="81"/>
        <end position="94"/>
    </location>
</feature>
<dbReference type="GO" id="GO:0005654">
    <property type="term" value="C:nucleoplasm"/>
    <property type="evidence" value="ECO:0007669"/>
    <property type="project" value="UniProtKB-SubCell"/>
</dbReference>
<dbReference type="AlphaFoldDB" id="A0A8T1RDC8"/>
<gene>
    <name evidence="5" type="ORF">CIPAW_02G066900</name>
    <name evidence="6" type="ORF">I3842_02G065600</name>
</gene>
<feature type="compositionally biased region" description="Polar residues" evidence="3">
    <location>
        <begin position="38"/>
        <end position="55"/>
    </location>
</feature>
<evidence type="ECO:0000256" key="1">
    <source>
        <dbReference type="ARBA" id="ARBA00004642"/>
    </source>
</evidence>
<dbReference type="Proteomes" id="UP000811246">
    <property type="component" value="Chromosome 2"/>
</dbReference>
<keyword evidence="7" id="KW-1185">Reference proteome</keyword>
<reference evidence="6" key="2">
    <citation type="submission" date="2021-01" db="EMBL/GenBank/DDBJ databases">
        <authorList>
            <person name="Lovell J.T."/>
            <person name="Bentley N."/>
            <person name="Bhattarai G."/>
            <person name="Jenkins J.W."/>
            <person name="Sreedasyam A."/>
            <person name="Alarcon Y."/>
            <person name="Bock C."/>
            <person name="Boston L."/>
            <person name="Carlson J."/>
            <person name="Cervantes K."/>
            <person name="Clermont K."/>
            <person name="Krom N."/>
            <person name="Kubenka K."/>
            <person name="Mamidi S."/>
            <person name="Mattison C."/>
            <person name="Monteros M."/>
            <person name="Pisani C."/>
            <person name="Plott C."/>
            <person name="Rajasekar S."/>
            <person name="Rhein H.S."/>
            <person name="Rohla C."/>
            <person name="Song M."/>
            <person name="Hilaire R.S."/>
            <person name="Shu S."/>
            <person name="Wells L."/>
            <person name="Wang X."/>
            <person name="Webber J."/>
            <person name="Heerema R.J."/>
            <person name="Klein P."/>
            <person name="Conner P."/>
            <person name="Grauke L."/>
            <person name="Grimwood J."/>
            <person name="Schmutz J."/>
            <person name="Randall J.J."/>
        </authorList>
    </citation>
    <scope>NUCLEOTIDE SEQUENCE</scope>
    <source>
        <tissue evidence="6">Leaf</tissue>
    </source>
</reference>
<dbReference type="PIRSF" id="PIRSF017811">
    <property type="entry name" value="CDK_inhib_pln"/>
    <property type="match status" value="1"/>
</dbReference>